<sequence length="109" mass="13335">MDKLADFLKYSNLFFYYKNLFSKKQKIYLELYFEEDYSFSEIAEEYGVTRQAVFDNIKRGMKQLDDYENKLNIYKRDLDLKDRLLELRSSFTSEELERIITELGFDEEE</sequence>
<dbReference type="PANTHER" id="PTHR40083:SF1">
    <property type="entry name" value="UPF0122 PROTEIN YLXM"/>
    <property type="match status" value="1"/>
</dbReference>
<dbReference type="RefSeq" id="WP_012861313.1">
    <property type="nucleotide sequence ID" value="NC_013517.1"/>
</dbReference>
<dbReference type="NCBIfam" id="NF045758">
    <property type="entry name" value="YlxM"/>
    <property type="match status" value="1"/>
</dbReference>
<dbReference type="HOGENOM" id="CLU_129218_1_1_0"/>
<evidence type="ECO:0000313" key="5">
    <source>
        <dbReference type="EMBL" id="ACZ08719.1"/>
    </source>
</evidence>
<dbReference type="InterPro" id="IPR036388">
    <property type="entry name" value="WH-like_DNA-bd_sf"/>
</dbReference>
<dbReference type="eggNOG" id="COG2739">
    <property type="taxonomic scope" value="Bacteria"/>
</dbReference>
<keyword evidence="6" id="KW-1185">Reference proteome</keyword>
<evidence type="ECO:0000256" key="4">
    <source>
        <dbReference type="SAM" id="Coils"/>
    </source>
</evidence>
<dbReference type="InterPro" id="IPR007394">
    <property type="entry name" value="UPF0122"/>
</dbReference>
<dbReference type="Proteomes" id="UP000000845">
    <property type="component" value="Chromosome"/>
</dbReference>
<comment type="similarity">
    <text evidence="1 3">Belongs to the UPF0122 family.</text>
</comment>
<organism evidence="5 6">
    <name type="scientific">Sebaldella termitidis (strain ATCC 33386 / NCTC 11300)</name>
    <dbReference type="NCBI Taxonomy" id="526218"/>
    <lineage>
        <taxon>Bacteria</taxon>
        <taxon>Fusobacteriati</taxon>
        <taxon>Fusobacteriota</taxon>
        <taxon>Fusobacteriia</taxon>
        <taxon>Fusobacteriales</taxon>
        <taxon>Leptotrichiaceae</taxon>
        <taxon>Sebaldella</taxon>
    </lineage>
</organism>
<keyword evidence="4" id="KW-0175">Coiled coil</keyword>
<proteinExistence type="inferred from homology"/>
<dbReference type="InterPro" id="IPR013324">
    <property type="entry name" value="RNA_pol_sigma_r3/r4-like"/>
</dbReference>
<dbReference type="InterPro" id="IPR054831">
    <property type="entry name" value="UPF0122_fam_protein"/>
</dbReference>
<dbReference type="HAMAP" id="MF_00245">
    <property type="entry name" value="UPF0122"/>
    <property type="match status" value="1"/>
</dbReference>
<evidence type="ECO:0000256" key="3">
    <source>
        <dbReference type="HAMAP-Rule" id="MF_00245"/>
    </source>
</evidence>
<evidence type="ECO:0000313" key="6">
    <source>
        <dbReference type="Proteomes" id="UP000000845"/>
    </source>
</evidence>
<reference evidence="6" key="1">
    <citation type="submission" date="2009-09" db="EMBL/GenBank/DDBJ databases">
        <title>The complete chromosome of Sebaldella termitidis ATCC 33386.</title>
        <authorList>
            <consortium name="US DOE Joint Genome Institute (JGI-PGF)"/>
            <person name="Lucas S."/>
            <person name="Copeland A."/>
            <person name="Lapidus A."/>
            <person name="Glavina del Rio T."/>
            <person name="Dalin E."/>
            <person name="Tice H."/>
            <person name="Bruce D."/>
            <person name="Goodwin L."/>
            <person name="Pitluck S."/>
            <person name="Kyrpides N."/>
            <person name="Mavromatis K."/>
            <person name="Ivanova N."/>
            <person name="Mikhailova N."/>
            <person name="Sims D."/>
            <person name="Meincke L."/>
            <person name="Brettin T."/>
            <person name="Detter J.C."/>
            <person name="Han C."/>
            <person name="Larimer F."/>
            <person name="Land M."/>
            <person name="Hauser L."/>
            <person name="Markowitz V."/>
            <person name="Cheng J.F."/>
            <person name="Hugenholtz P."/>
            <person name="Woyke T."/>
            <person name="Wu D."/>
            <person name="Eisen J.A."/>
        </authorList>
    </citation>
    <scope>NUCLEOTIDE SEQUENCE [LARGE SCALE GENOMIC DNA]</scope>
    <source>
        <strain evidence="6">ATCC 33386 / NCTC 11300</strain>
    </source>
</reference>
<evidence type="ECO:0000256" key="1">
    <source>
        <dbReference type="ARBA" id="ARBA00008720"/>
    </source>
</evidence>
<dbReference type="SUPFAM" id="SSF88659">
    <property type="entry name" value="Sigma3 and sigma4 domains of RNA polymerase sigma factors"/>
    <property type="match status" value="1"/>
</dbReference>
<evidence type="ECO:0000256" key="2">
    <source>
        <dbReference type="ARBA" id="ARBA00024764"/>
    </source>
</evidence>
<dbReference type="AlphaFoldDB" id="D1AJ31"/>
<dbReference type="PANTHER" id="PTHR40083">
    <property type="entry name" value="UPF0122 PROTEIN CBO2450/CLC_2298"/>
    <property type="match status" value="1"/>
</dbReference>
<dbReference type="EMBL" id="CP001739">
    <property type="protein sequence ID" value="ACZ08719.1"/>
    <property type="molecule type" value="Genomic_DNA"/>
</dbReference>
<dbReference type="Gene3D" id="1.10.10.10">
    <property type="entry name" value="Winged helix-like DNA-binding domain superfamily/Winged helix DNA-binding domain"/>
    <property type="match status" value="1"/>
</dbReference>
<dbReference type="STRING" id="526218.Sterm_1861"/>
<dbReference type="Pfam" id="PF04297">
    <property type="entry name" value="UPF0122"/>
    <property type="match status" value="1"/>
</dbReference>
<protein>
    <recommendedName>
        <fullName evidence="3">UPF0122 protein Sterm_1861</fullName>
    </recommendedName>
</protein>
<reference evidence="5 6" key="2">
    <citation type="journal article" date="2010" name="Stand. Genomic Sci.">
        <title>Complete genome sequence of Sebaldella termitidis type strain (NCTC 11300).</title>
        <authorList>
            <person name="Harmon-Smith M."/>
            <person name="Celia L."/>
            <person name="Chertkov O."/>
            <person name="Lapidus A."/>
            <person name="Copeland A."/>
            <person name="Glavina Del Rio T."/>
            <person name="Nolan M."/>
            <person name="Lucas S."/>
            <person name="Tice H."/>
            <person name="Cheng J.F."/>
            <person name="Han C."/>
            <person name="Detter J.C."/>
            <person name="Bruce D."/>
            <person name="Goodwin L."/>
            <person name="Pitluck S."/>
            <person name="Pati A."/>
            <person name="Liolios K."/>
            <person name="Ivanova N."/>
            <person name="Mavromatis K."/>
            <person name="Mikhailova N."/>
            <person name="Chen A."/>
            <person name="Palaniappan K."/>
            <person name="Land M."/>
            <person name="Hauser L."/>
            <person name="Chang Y.J."/>
            <person name="Jeffries C.D."/>
            <person name="Brettin T."/>
            <person name="Goker M."/>
            <person name="Beck B."/>
            <person name="Bristow J."/>
            <person name="Eisen J.A."/>
            <person name="Markowitz V."/>
            <person name="Hugenholtz P."/>
            <person name="Kyrpides N.C."/>
            <person name="Klenk H.P."/>
            <person name="Chen F."/>
        </authorList>
    </citation>
    <scope>NUCLEOTIDE SEQUENCE [LARGE SCALE GENOMIC DNA]</scope>
    <source>
        <strain evidence="6">ATCC 33386 / NCTC 11300</strain>
    </source>
</reference>
<name>D1AJ31_SEBTE</name>
<dbReference type="KEGG" id="str:Sterm_1861"/>
<feature type="coiled-coil region" evidence="4">
    <location>
        <begin position="57"/>
        <end position="84"/>
    </location>
</feature>
<gene>
    <name evidence="5" type="ordered locus">Sterm_1861</name>
</gene>
<comment type="function">
    <text evidence="2 3">Might take part in the signal recognition particle (SRP) pathway. This is inferred from the conservation of its genetic proximity to ftsY/ffh. May be a regulatory protein.</text>
</comment>
<accession>D1AJ31</accession>